<dbReference type="EMBL" id="LBFC01000003">
    <property type="protein sequence ID" value="ONN27991.1"/>
    <property type="molecule type" value="Genomic_DNA"/>
</dbReference>
<dbReference type="RefSeq" id="WP_077197784.1">
    <property type="nucleotide sequence ID" value="NZ_LBFC01000003.1"/>
</dbReference>
<gene>
    <name evidence="5" type="ORF">XJ44_01035</name>
</gene>
<dbReference type="InterPro" id="IPR002747">
    <property type="entry name" value="SAM_OH_AdoTrfase"/>
</dbReference>
<dbReference type="Pfam" id="PF01887">
    <property type="entry name" value="SAM_HAT_N"/>
    <property type="match status" value="1"/>
</dbReference>
<dbReference type="InterPro" id="IPR023227">
    <property type="entry name" value="SAM_OH_AdoTrfase_C_sf"/>
</dbReference>
<sequence>MIVFMTDWGSSHYVGICKGVIKQIVDEEIVDLTHQITAFNVREAMYVLSRSFMHFPKGAVFLCVVDYGVGSARKAIAVKTENYYFVGPDNGLFTLVFEREKPLEIRELNNQRYHYSKSSTFHGRDIFSPVAAYITKGFFKELGNQLFNYATLPYLKAKKIENKISGEVAYIDKFGNIETNIPFEWIKEKEKIKLFFRRKWIELPILRYYAEVDIGGLLVHNDSTGFVEIAANQSRAADILKFNAGDKLEMII</sequence>
<name>A0ABX3IJH5_9BACT</name>
<organism evidence="5 6">
    <name type="scientific">Thermosipho affectus</name>
    <dbReference type="NCBI Taxonomy" id="660294"/>
    <lineage>
        <taxon>Bacteria</taxon>
        <taxon>Thermotogati</taxon>
        <taxon>Thermotogota</taxon>
        <taxon>Thermotogae</taxon>
        <taxon>Thermotogales</taxon>
        <taxon>Fervidobacteriaceae</taxon>
        <taxon>Thermosipho</taxon>
    </lineage>
</organism>
<dbReference type="SUPFAM" id="SSF101852">
    <property type="entry name" value="Bacterial fluorinating enzyme, C-terminal domain"/>
    <property type="match status" value="1"/>
</dbReference>
<evidence type="ECO:0000313" key="6">
    <source>
        <dbReference type="Proteomes" id="UP000242616"/>
    </source>
</evidence>
<comment type="similarity">
    <text evidence="2">Belongs to the SAM hydrolase / SAM-dependent halogenase family.</text>
</comment>
<dbReference type="InterPro" id="IPR046470">
    <property type="entry name" value="SAM_HAT_C"/>
</dbReference>
<keyword evidence="1" id="KW-0949">S-adenosyl-L-methionine</keyword>
<feature type="domain" description="S-adenosyl-l-methionine hydroxide adenosyltransferase N-terminal" evidence="3">
    <location>
        <begin position="2"/>
        <end position="137"/>
    </location>
</feature>
<dbReference type="InterPro" id="IPR046469">
    <property type="entry name" value="SAM_HAT_N"/>
</dbReference>
<dbReference type="Gene3D" id="3.40.50.10790">
    <property type="entry name" value="S-adenosyl-l-methionine hydroxide adenosyltransferase, N-terminal"/>
    <property type="match status" value="1"/>
</dbReference>
<evidence type="ECO:0000313" key="5">
    <source>
        <dbReference type="EMBL" id="ONN27991.1"/>
    </source>
</evidence>
<accession>A0ABX3IJH5</accession>
<dbReference type="PANTHER" id="PTHR35092">
    <property type="entry name" value="CHLORINASE MJ1651"/>
    <property type="match status" value="1"/>
</dbReference>
<evidence type="ECO:0008006" key="7">
    <source>
        <dbReference type="Google" id="ProtNLM"/>
    </source>
</evidence>
<evidence type="ECO:0000256" key="2">
    <source>
        <dbReference type="ARBA" id="ARBA00024035"/>
    </source>
</evidence>
<dbReference type="SUPFAM" id="SSF102522">
    <property type="entry name" value="Bacterial fluorinating enzyme, N-terminal domain"/>
    <property type="match status" value="1"/>
</dbReference>
<dbReference type="Pfam" id="PF20257">
    <property type="entry name" value="SAM_HAT_C"/>
    <property type="match status" value="1"/>
</dbReference>
<reference evidence="5 6" key="1">
    <citation type="submission" date="2015-06" db="EMBL/GenBank/DDBJ databases">
        <title>Genome sequencing of Thermotogales isolates from hydrothermal vents.</title>
        <authorList>
            <person name="Haverkamp T.H."/>
            <person name="Kublanov I.V."/>
            <person name="Nesbo C.L."/>
        </authorList>
    </citation>
    <scope>NUCLEOTIDE SEQUENCE [LARGE SCALE GENOMIC DNA]</scope>
    <source>
        <strain evidence="6">ik275mar</strain>
    </source>
</reference>
<evidence type="ECO:0000256" key="1">
    <source>
        <dbReference type="ARBA" id="ARBA00022691"/>
    </source>
</evidence>
<dbReference type="Proteomes" id="UP000242616">
    <property type="component" value="Unassembled WGS sequence"/>
</dbReference>
<dbReference type="Gene3D" id="2.40.30.90">
    <property type="entry name" value="Bacterial fluorinating enzyme like"/>
    <property type="match status" value="1"/>
</dbReference>
<dbReference type="PIRSF" id="PIRSF006779">
    <property type="entry name" value="UCP006779"/>
    <property type="match status" value="1"/>
</dbReference>
<keyword evidence="6" id="KW-1185">Reference proteome</keyword>
<dbReference type="InterPro" id="IPR023228">
    <property type="entry name" value="SAM_OH_AdoTrfase_N_sf"/>
</dbReference>
<proteinExistence type="inferred from homology"/>
<protein>
    <recommendedName>
        <fullName evidence="7">Adenosyl-chloride synthase</fullName>
    </recommendedName>
</protein>
<feature type="domain" description="S-adenosyl-l-methionine hydroxide adenosyltransferase C-terminal" evidence="4">
    <location>
        <begin position="166"/>
        <end position="248"/>
    </location>
</feature>
<comment type="caution">
    <text evidence="5">The sequence shown here is derived from an EMBL/GenBank/DDBJ whole genome shotgun (WGS) entry which is preliminary data.</text>
</comment>
<evidence type="ECO:0000259" key="4">
    <source>
        <dbReference type="Pfam" id="PF20257"/>
    </source>
</evidence>
<evidence type="ECO:0000259" key="3">
    <source>
        <dbReference type="Pfam" id="PF01887"/>
    </source>
</evidence>
<dbReference type="PANTHER" id="PTHR35092:SF1">
    <property type="entry name" value="CHLORINASE MJ1651"/>
    <property type="match status" value="1"/>
</dbReference>